<dbReference type="InterPro" id="IPR025423">
    <property type="entry name" value="TMEM205-like"/>
</dbReference>
<comment type="subcellular location">
    <subcellularLocation>
        <location evidence="1">Membrane</location>
    </subcellularLocation>
</comment>
<feature type="transmembrane region" description="Helical" evidence="5">
    <location>
        <begin position="115"/>
        <end position="136"/>
    </location>
</feature>
<protein>
    <submittedName>
        <fullName evidence="7">DUF4149 domain-containing protein</fullName>
    </submittedName>
</protein>
<dbReference type="Proteomes" id="UP000292939">
    <property type="component" value="Chromosome"/>
</dbReference>
<dbReference type="Pfam" id="PF13664">
    <property type="entry name" value="DUF4149"/>
    <property type="match status" value="1"/>
</dbReference>
<evidence type="ECO:0000256" key="3">
    <source>
        <dbReference type="ARBA" id="ARBA00022989"/>
    </source>
</evidence>
<feature type="domain" description="TMEM205-like" evidence="6">
    <location>
        <begin position="11"/>
        <end position="109"/>
    </location>
</feature>
<sequence length="147" mass="16243">MQRLLSSLPAWAAALWWGSLTTIGFLVVPLLFVHLETPAIAGRMAAHLFTAQTWVSVACTLLLLLASRPRRDDGASAPQSLVDSARLPVLAGLMLALLVEIVVAPRIVARENLVLWHRLGSAFYFLQWLCAGWTFWRLSQTAASHRD</sequence>
<evidence type="ECO:0000313" key="8">
    <source>
        <dbReference type="Proteomes" id="UP000292939"/>
    </source>
</evidence>
<gene>
    <name evidence="7" type="ORF">DW355_10605</name>
</gene>
<name>A0A4P6UJE4_9BURK</name>
<dbReference type="KEGG" id="hgr:DW355_10605"/>
<dbReference type="EMBL" id="CP031395">
    <property type="protein sequence ID" value="QBK05153.1"/>
    <property type="molecule type" value="Genomic_DNA"/>
</dbReference>
<evidence type="ECO:0000256" key="5">
    <source>
        <dbReference type="SAM" id="Phobius"/>
    </source>
</evidence>
<organism evidence="7 8">
    <name type="scientific">Hylemonella gracilis</name>
    <dbReference type="NCBI Taxonomy" id="80880"/>
    <lineage>
        <taxon>Bacteria</taxon>
        <taxon>Pseudomonadati</taxon>
        <taxon>Pseudomonadota</taxon>
        <taxon>Betaproteobacteria</taxon>
        <taxon>Burkholderiales</taxon>
        <taxon>Comamonadaceae</taxon>
        <taxon>Hylemonella</taxon>
    </lineage>
</organism>
<reference evidence="7 8" key="1">
    <citation type="submission" date="2018-07" db="EMBL/GenBank/DDBJ databases">
        <title>Exploring interactions and the metabolic potential of the ultra-small soil bacteria Hylemonella gracilis.</title>
        <authorList>
            <person name="Tyc O."/>
            <person name="Kulkarni P."/>
            <person name="Gawehns F."/>
            <person name="Hundscheid M."/>
            <person name="Zweers H."/>
            <person name="Garbeva P."/>
        </authorList>
    </citation>
    <scope>NUCLEOTIDE SEQUENCE [LARGE SCALE GENOMIC DNA]</scope>
    <source>
        <strain evidence="7 8">NS1</strain>
    </source>
</reference>
<evidence type="ECO:0000256" key="4">
    <source>
        <dbReference type="ARBA" id="ARBA00023136"/>
    </source>
</evidence>
<feature type="transmembrane region" description="Helical" evidence="5">
    <location>
        <begin position="44"/>
        <end position="66"/>
    </location>
</feature>
<keyword evidence="2 5" id="KW-0812">Transmembrane</keyword>
<dbReference type="RefSeq" id="WP_131279974.1">
    <property type="nucleotide sequence ID" value="NZ_CP031395.1"/>
</dbReference>
<keyword evidence="4 5" id="KW-0472">Membrane</keyword>
<evidence type="ECO:0000256" key="2">
    <source>
        <dbReference type="ARBA" id="ARBA00022692"/>
    </source>
</evidence>
<accession>A0A4P6UJE4</accession>
<evidence type="ECO:0000313" key="7">
    <source>
        <dbReference type="EMBL" id="QBK05153.1"/>
    </source>
</evidence>
<dbReference type="AlphaFoldDB" id="A0A4P6UJE4"/>
<feature type="transmembrane region" description="Helical" evidence="5">
    <location>
        <begin position="87"/>
        <end position="109"/>
    </location>
</feature>
<evidence type="ECO:0000259" key="6">
    <source>
        <dbReference type="Pfam" id="PF13664"/>
    </source>
</evidence>
<evidence type="ECO:0000256" key="1">
    <source>
        <dbReference type="ARBA" id="ARBA00004370"/>
    </source>
</evidence>
<dbReference type="OrthoDB" id="5797290at2"/>
<feature type="transmembrane region" description="Helical" evidence="5">
    <location>
        <begin position="12"/>
        <end position="32"/>
    </location>
</feature>
<dbReference type="GO" id="GO:0016020">
    <property type="term" value="C:membrane"/>
    <property type="evidence" value="ECO:0007669"/>
    <property type="project" value="UniProtKB-SubCell"/>
</dbReference>
<proteinExistence type="predicted"/>
<keyword evidence="3 5" id="KW-1133">Transmembrane helix</keyword>